<organism evidence="1 2">
    <name type="scientific">Uabimicrobium amorphum</name>
    <dbReference type="NCBI Taxonomy" id="2596890"/>
    <lineage>
        <taxon>Bacteria</taxon>
        <taxon>Pseudomonadati</taxon>
        <taxon>Planctomycetota</taxon>
        <taxon>Candidatus Uabimicrobiia</taxon>
        <taxon>Candidatus Uabimicrobiales</taxon>
        <taxon>Candidatus Uabimicrobiaceae</taxon>
        <taxon>Candidatus Uabimicrobium</taxon>
    </lineage>
</organism>
<dbReference type="Gene3D" id="1.25.10.10">
    <property type="entry name" value="Leucine-rich Repeat Variant"/>
    <property type="match status" value="1"/>
</dbReference>
<protein>
    <recommendedName>
        <fullName evidence="3">HEAT repeat domain-containing protein</fullName>
    </recommendedName>
</protein>
<proteinExistence type="predicted"/>
<evidence type="ECO:0008006" key="3">
    <source>
        <dbReference type="Google" id="ProtNLM"/>
    </source>
</evidence>
<dbReference type="RefSeq" id="WP_151966590.1">
    <property type="nucleotide sequence ID" value="NZ_AP019860.1"/>
</dbReference>
<gene>
    <name evidence="1" type="ORF">UABAM_00686</name>
</gene>
<accession>A0A5S9IIC3</accession>
<name>A0A5S9IIC3_UABAM</name>
<dbReference type="InterPro" id="IPR011989">
    <property type="entry name" value="ARM-like"/>
</dbReference>
<evidence type="ECO:0000313" key="2">
    <source>
        <dbReference type="Proteomes" id="UP000326354"/>
    </source>
</evidence>
<dbReference type="Pfam" id="PF13646">
    <property type="entry name" value="HEAT_2"/>
    <property type="match status" value="1"/>
</dbReference>
<dbReference type="InterPro" id="IPR016024">
    <property type="entry name" value="ARM-type_fold"/>
</dbReference>
<keyword evidence="2" id="KW-1185">Reference proteome</keyword>
<sequence>MRFLLFLCTLTLVMADGSGLKSRNVEVRARAIASIGSLHTKENFIILYQHYQKMNTIEKIAYMKVLGRWRGEQRDKAMGIIGNTLLSRRESRQVKIEATNSLAVMARDDDSTEDTKAQKRVKKIVNVLKKGLRSTRDSYQVRESIVQAFATIGNADHIKAVSAALTDKYQSVRIRAIQTFQALNATDHVKLLIKGCAREKYAGVQREYVEAIYKLDREKGFPLFIKILNNRKNDNALRIRLIEIVASYSAVEYDALHGKAVKALVKAYPNETDMSTKRAVIRALGNFDISQASIRRIYEMTQRERDELKELGKEYLDY</sequence>
<evidence type="ECO:0000313" key="1">
    <source>
        <dbReference type="EMBL" id="BBM82343.1"/>
    </source>
</evidence>
<dbReference type="Proteomes" id="UP000326354">
    <property type="component" value="Chromosome"/>
</dbReference>
<dbReference type="EMBL" id="AP019860">
    <property type="protein sequence ID" value="BBM82343.1"/>
    <property type="molecule type" value="Genomic_DNA"/>
</dbReference>
<dbReference type="AlphaFoldDB" id="A0A5S9IIC3"/>
<dbReference type="KEGG" id="uam:UABAM_00686"/>
<dbReference type="SUPFAM" id="SSF48371">
    <property type="entry name" value="ARM repeat"/>
    <property type="match status" value="1"/>
</dbReference>
<reference evidence="1 2" key="1">
    <citation type="submission" date="2019-08" db="EMBL/GenBank/DDBJ databases">
        <title>Complete genome sequence of Candidatus Uab amorphum.</title>
        <authorList>
            <person name="Shiratori T."/>
            <person name="Suzuki S."/>
            <person name="Kakizawa Y."/>
            <person name="Ishida K."/>
        </authorList>
    </citation>
    <scope>NUCLEOTIDE SEQUENCE [LARGE SCALE GENOMIC DNA]</scope>
    <source>
        <strain evidence="1 2">SRT547</strain>
    </source>
</reference>